<dbReference type="EMBL" id="KZ994698">
    <property type="protein sequence ID" value="RKO92291.1"/>
    <property type="molecule type" value="Genomic_DNA"/>
</dbReference>
<name>A0A4P9WHI1_9FUNG</name>
<gene>
    <name evidence="3" type="ORF">BDK51DRAFT_36514</name>
</gene>
<dbReference type="AlphaFoldDB" id="A0A4P9WHI1"/>
<feature type="region of interest" description="Disordered" evidence="1">
    <location>
        <begin position="61"/>
        <end position="94"/>
    </location>
</feature>
<feature type="non-terminal residue" evidence="3">
    <location>
        <position position="292"/>
    </location>
</feature>
<sequence length="292" mass="30988">MSGATSLLLAATCASSDLLCLLPHPPAFHVPSLHPPWDHIMVADPLSINLRVARYVKSSDPNRPALPSVPLHHHPSTPPLKRSHSNRWPPQPHTPVPTSMTLLRPALPQWMGRNASTAAATMAAAAALCPDPRAAGGKIHARLPRLWRAGTDGGAGGESAEVEAPWVRAPSRLRVCADADIHAVPNPPHHTQPPPMPPPPQSMKPPRAALGCIPQRPPPPAAVEISSLRDELVLFWAAHAPPDDGAVRVASGAEFDDDGDVAEGADHGSAFEEIPLCIAYMSPTLQHIHECS</sequence>
<feature type="signal peptide" evidence="2">
    <location>
        <begin position="1"/>
        <end position="16"/>
    </location>
</feature>
<feature type="chain" id="PRO_5020568462" evidence="2">
    <location>
        <begin position="17"/>
        <end position="292"/>
    </location>
</feature>
<dbReference type="Proteomes" id="UP000269721">
    <property type="component" value="Unassembled WGS sequence"/>
</dbReference>
<reference evidence="4" key="1">
    <citation type="journal article" date="2018" name="Nat. Microbiol.">
        <title>Leveraging single-cell genomics to expand the fungal tree of life.</title>
        <authorList>
            <person name="Ahrendt S.R."/>
            <person name="Quandt C.A."/>
            <person name="Ciobanu D."/>
            <person name="Clum A."/>
            <person name="Salamov A."/>
            <person name="Andreopoulos B."/>
            <person name="Cheng J.F."/>
            <person name="Woyke T."/>
            <person name="Pelin A."/>
            <person name="Henrissat B."/>
            <person name="Reynolds N.K."/>
            <person name="Benny G.L."/>
            <person name="Smith M.E."/>
            <person name="James T.Y."/>
            <person name="Grigoriev I.V."/>
        </authorList>
    </citation>
    <scope>NUCLEOTIDE SEQUENCE [LARGE SCALE GENOMIC DNA]</scope>
</reference>
<protein>
    <submittedName>
        <fullName evidence="3">Uncharacterized protein</fullName>
    </submittedName>
</protein>
<feature type="compositionally biased region" description="Basic residues" evidence="1">
    <location>
        <begin position="71"/>
        <end position="85"/>
    </location>
</feature>
<evidence type="ECO:0000256" key="1">
    <source>
        <dbReference type="SAM" id="MobiDB-lite"/>
    </source>
</evidence>
<proteinExistence type="predicted"/>
<organism evidence="3 4">
    <name type="scientific">Blyttiomyces helicus</name>
    <dbReference type="NCBI Taxonomy" id="388810"/>
    <lineage>
        <taxon>Eukaryota</taxon>
        <taxon>Fungi</taxon>
        <taxon>Fungi incertae sedis</taxon>
        <taxon>Chytridiomycota</taxon>
        <taxon>Chytridiomycota incertae sedis</taxon>
        <taxon>Chytridiomycetes</taxon>
        <taxon>Chytridiomycetes incertae sedis</taxon>
        <taxon>Blyttiomyces</taxon>
    </lineage>
</organism>
<feature type="compositionally biased region" description="Pro residues" evidence="1">
    <location>
        <begin position="185"/>
        <end position="203"/>
    </location>
</feature>
<keyword evidence="4" id="KW-1185">Reference proteome</keyword>
<accession>A0A4P9WHI1</accession>
<evidence type="ECO:0000313" key="3">
    <source>
        <dbReference type="EMBL" id="RKO92291.1"/>
    </source>
</evidence>
<evidence type="ECO:0000313" key="4">
    <source>
        <dbReference type="Proteomes" id="UP000269721"/>
    </source>
</evidence>
<keyword evidence="2" id="KW-0732">Signal</keyword>
<evidence type="ECO:0000256" key="2">
    <source>
        <dbReference type="SAM" id="SignalP"/>
    </source>
</evidence>
<feature type="region of interest" description="Disordered" evidence="1">
    <location>
        <begin position="185"/>
        <end position="205"/>
    </location>
</feature>